<gene>
    <name evidence="8" type="ORF">FB564_1143</name>
    <name evidence="7" type="ORF">Sar04_13010</name>
</gene>
<dbReference type="InterPro" id="IPR054129">
    <property type="entry name" value="DesT_TetR_C"/>
</dbReference>
<dbReference type="Gene3D" id="1.10.357.10">
    <property type="entry name" value="Tetracycline Repressor, domain 2"/>
    <property type="match status" value="1"/>
</dbReference>
<keyword evidence="3" id="KW-0804">Transcription</keyword>
<keyword evidence="1" id="KW-0805">Transcription regulation</keyword>
<dbReference type="GO" id="GO:0045892">
    <property type="term" value="P:negative regulation of DNA-templated transcription"/>
    <property type="evidence" value="ECO:0007669"/>
    <property type="project" value="UniProtKB-ARBA"/>
</dbReference>
<evidence type="ECO:0000256" key="4">
    <source>
        <dbReference type="PROSITE-ProRule" id="PRU00335"/>
    </source>
</evidence>
<dbReference type="InterPro" id="IPR009057">
    <property type="entry name" value="Homeodomain-like_sf"/>
</dbReference>
<dbReference type="InterPro" id="IPR001647">
    <property type="entry name" value="HTH_TetR"/>
</dbReference>
<dbReference type="SUPFAM" id="SSF48498">
    <property type="entry name" value="Tetracyclin repressor-like, C-terminal domain"/>
    <property type="match status" value="1"/>
</dbReference>
<organism evidence="8 9">
    <name type="scientific">Salinispora arenicola</name>
    <dbReference type="NCBI Taxonomy" id="168697"/>
    <lineage>
        <taxon>Bacteria</taxon>
        <taxon>Bacillati</taxon>
        <taxon>Actinomycetota</taxon>
        <taxon>Actinomycetes</taxon>
        <taxon>Micromonosporales</taxon>
        <taxon>Micromonosporaceae</taxon>
        <taxon>Salinispora</taxon>
    </lineage>
</organism>
<dbReference type="PROSITE" id="PS50977">
    <property type="entry name" value="HTH_TETR_2"/>
    <property type="match status" value="1"/>
</dbReference>
<dbReference type="PRINTS" id="PR00455">
    <property type="entry name" value="HTHTETR"/>
</dbReference>
<dbReference type="AlphaFoldDB" id="A0A542XJN3"/>
<sequence>MLARVSSTPTFRRLPRAVREQQMLDAAVKVFSRRGYHAASMDEIADDAGISKPMVYAYLGTKEELFIACLHREGTRMMQAIAGAVAPDLSADERLWRSLRAFLGFVGAHRDGWAVLYRQARGEQPFAGEIAAMRSRMVEIVAGMLAHTLRAECREVAETELEVVAYALVGATESVADWLVDHPEADPEQTATRVMNVAWVGAAQLLAGTSWHPPTSQGEAPPDAPSAG</sequence>
<keyword evidence="10" id="KW-1185">Reference proteome</keyword>
<dbReference type="Proteomes" id="UP000315983">
    <property type="component" value="Unassembled WGS sequence"/>
</dbReference>
<evidence type="ECO:0000256" key="3">
    <source>
        <dbReference type="ARBA" id="ARBA00023163"/>
    </source>
</evidence>
<dbReference type="PANTHER" id="PTHR30055:SF158">
    <property type="entry name" value="POSSIBLE TRANSCRIPTIONAL REGULATORY PROTEIN (PROBABLY TETR-FAMILY)"/>
    <property type="match status" value="1"/>
</dbReference>
<proteinExistence type="predicted"/>
<dbReference type="EMBL" id="BOQM01000009">
    <property type="protein sequence ID" value="GIM83602.1"/>
    <property type="molecule type" value="Genomic_DNA"/>
</dbReference>
<dbReference type="EMBL" id="VFOL01000001">
    <property type="protein sequence ID" value="TQL36065.1"/>
    <property type="molecule type" value="Genomic_DNA"/>
</dbReference>
<comment type="caution">
    <text evidence="8">The sequence shown here is derived from an EMBL/GenBank/DDBJ whole genome shotgun (WGS) entry which is preliminary data.</text>
</comment>
<accession>A0A542XJN3</accession>
<evidence type="ECO:0000259" key="6">
    <source>
        <dbReference type="PROSITE" id="PS50977"/>
    </source>
</evidence>
<keyword evidence="2 4" id="KW-0238">DNA-binding</keyword>
<evidence type="ECO:0000256" key="2">
    <source>
        <dbReference type="ARBA" id="ARBA00023125"/>
    </source>
</evidence>
<protein>
    <submittedName>
        <fullName evidence="8">TetR family transcriptional regulator</fullName>
    </submittedName>
</protein>
<dbReference type="SUPFAM" id="SSF46689">
    <property type="entry name" value="Homeodomain-like"/>
    <property type="match status" value="1"/>
</dbReference>
<dbReference type="Pfam" id="PF21943">
    <property type="entry name" value="TetR_C_46"/>
    <property type="match status" value="1"/>
</dbReference>
<dbReference type="GO" id="GO:0003700">
    <property type="term" value="F:DNA-binding transcription factor activity"/>
    <property type="evidence" value="ECO:0007669"/>
    <property type="project" value="TreeGrafter"/>
</dbReference>
<evidence type="ECO:0000256" key="1">
    <source>
        <dbReference type="ARBA" id="ARBA00023015"/>
    </source>
</evidence>
<feature type="domain" description="HTH tetR-type" evidence="6">
    <location>
        <begin position="17"/>
        <end position="77"/>
    </location>
</feature>
<dbReference type="GO" id="GO:0000976">
    <property type="term" value="F:transcription cis-regulatory region binding"/>
    <property type="evidence" value="ECO:0007669"/>
    <property type="project" value="TreeGrafter"/>
</dbReference>
<dbReference type="Proteomes" id="UP000677457">
    <property type="component" value="Unassembled WGS sequence"/>
</dbReference>
<evidence type="ECO:0000313" key="10">
    <source>
        <dbReference type="Proteomes" id="UP000677457"/>
    </source>
</evidence>
<dbReference type="Pfam" id="PF00440">
    <property type="entry name" value="TetR_N"/>
    <property type="match status" value="1"/>
</dbReference>
<name>A0A542XJN3_SALAC</name>
<evidence type="ECO:0000313" key="9">
    <source>
        <dbReference type="Proteomes" id="UP000315983"/>
    </source>
</evidence>
<dbReference type="FunFam" id="1.10.10.60:FF:000141">
    <property type="entry name" value="TetR family transcriptional regulator"/>
    <property type="match status" value="1"/>
</dbReference>
<dbReference type="InterPro" id="IPR050109">
    <property type="entry name" value="HTH-type_TetR-like_transc_reg"/>
</dbReference>
<reference evidence="8 9" key="1">
    <citation type="submission" date="2019-06" db="EMBL/GenBank/DDBJ databases">
        <title>Sequencing the genomes of 1000 actinobacteria strains.</title>
        <authorList>
            <person name="Klenk H.-P."/>
        </authorList>
    </citation>
    <scope>NUCLEOTIDE SEQUENCE [LARGE SCALE GENOMIC DNA]</scope>
    <source>
        <strain evidence="8 9">DSM 44819</strain>
    </source>
</reference>
<evidence type="ECO:0000313" key="8">
    <source>
        <dbReference type="EMBL" id="TQL36065.1"/>
    </source>
</evidence>
<feature type="DNA-binding region" description="H-T-H motif" evidence="4">
    <location>
        <begin position="40"/>
        <end position="59"/>
    </location>
</feature>
<evidence type="ECO:0000256" key="5">
    <source>
        <dbReference type="SAM" id="MobiDB-lite"/>
    </source>
</evidence>
<dbReference type="InterPro" id="IPR036271">
    <property type="entry name" value="Tet_transcr_reg_TetR-rel_C_sf"/>
</dbReference>
<dbReference type="PANTHER" id="PTHR30055">
    <property type="entry name" value="HTH-TYPE TRANSCRIPTIONAL REGULATOR RUTR"/>
    <property type="match status" value="1"/>
</dbReference>
<evidence type="ECO:0000313" key="7">
    <source>
        <dbReference type="EMBL" id="GIM83602.1"/>
    </source>
</evidence>
<reference evidence="7 10" key="2">
    <citation type="submission" date="2021-03" db="EMBL/GenBank/DDBJ databases">
        <title>Whole genome shotgun sequence of Salinispora arenicola NBRC 105043.</title>
        <authorList>
            <person name="Komaki H."/>
            <person name="Tamura T."/>
        </authorList>
    </citation>
    <scope>NUCLEOTIDE SEQUENCE [LARGE SCALE GENOMIC DNA]</scope>
    <source>
        <strain evidence="7 10">NBRC 105043</strain>
    </source>
</reference>
<feature type="region of interest" description="Disordered" evidence="5">
    <location>
        <begin position="209"/>
        <end position="228"/>
    </location>
</feature>